<accession>A0A0K9P055</accession>
<name>A0A0K9P055_ZOSMR</name>
<organism evidence="2 3">
    <name type="scientific">Zostera marina</name>
    <name type="common">Eelgrass</name>
    <dbReference type="NCBI Taxonomy" id="29655"/>
    <lineage>
        <taxon>Eukaryota</taxon>
        <taxon>Viridiplantae</taxon>
        <taxon>Streptophyta</taxon>
        <taxon>Embryophyta</taxon>
        <taxon>Tracheophyta</taxon>
        <taxon>Spermatophyta</taxon>
        <taxon>Magnoliopsida</taxon>
        <taxon>Liliopsida</taxon>
        <taxon>Zosteraceae</taxon>
        <taxon>Zostera</taxon>
    </lineage>
</organism>
<gene>
    <name evidence="2" type="ORF">ZOSMA_46G00330</name>
</gene>
<comment type="caution">
    <text evidence="2">The sequence shown here is derived from an EMBL/GenBank/DDBJ whole genome shotgun (WGS) entry which is preliminary data.</text>
</comment>
<evidence type="ECO:0000313" key="2">
    <source>
        <dbReference type="EMBL" id="KMZ62359.1"/>
    </source>
</evidence>
<dbReference type="Pfam" id="PF04654">
    <property type="entry name" value="DUF599"/>
    <property type="match status" value="1"/>
</dbReference>
<keyword evidence="1" id="KW-1133">Transmembrane helix</keyword>
<dbReference type="EMBL" id="LFYR01001368">
    <property type="protein sequence ID" value="KMZ62359.1"/>
    <property type="molecule type" value="Genomic_DNA"/>
</dbReference>
<dbReference type="AlphaFoldDB" id="A0A0K9P055"/>
<feature type="transmembrane region" description="Helical" evidence="1">
    <location>
        <begin position="176"/>
        <end position="198"/>
    </location>
</feature>
<dbReference type="Proteomes" id="UP000036987">
    <property type="component" value="Unassembled WGS sequence"/>
</dbReference>
<dbReference type="InterPro" id="IPR006747">
    <property type="entry name" value="DUF599"/>
</dbReference>
<dbReference type="PANTHER" id="PTHR31881">
    <property type="match status" value="1"/>
</dbReference>
<evidence type="ECO:0000256" key="1">
    <source>
        <dbReference type="SAM" id="Phobius"/>
    </source>
</evidence>
<protein>
    <recommendedName>
        <fullName evidence="4">DUF599 domain-containing protein</fullName>
    </recommendedName>
</protein>
<feature type="transmembrane region" description="Helical" evidence="1">
    <location>
        <begin position="108"/>
        <end position="134"/>
    </location>
</feature>
<evidence type="ECO:0000313" key="3">
    <source>
        <dbReference type="Proteomes" id="UP000036987"/>
    </source>
</evidence>
<sequence length="203" mass="22579">MIILDLVLVPPCICFPVLYHVYLWHNKNTSHHRTSSTTWFAKISKEKERGGSLLGAQSIRNSVMSSILNAMVTVIVIGALASLSNIVYTTGGPLHRPMLFGFKTSGTLVLFKYGMVMLLFLASFVFNSIAVGCVNDANFLLSADDYSFQSYAEVVMEKGSIFASVGNRLFYIGFPFLMWLFGPTALSLSMLAMIWVLYNLDFK</sequence>
<feature type="transmembrane region" description="Helical" evidence="1">
    <location>
        <begin position="67"/>
        <end position="88"/>
    </location>
</feature>
<keyword evidence="1" id="KW-0812">Transmembrane</keyword>
<feature type="transmembrane region" description="Helical" evidence="1">
    <location>
        <begin position="6"/>
        <end position="24"/>
    </location>
</feature>
<proteinExistence type="predicted"/>
<dbReference type="OMA" id="YLWHNFK"/>
<keyword evidence="3" id="KW-1185">Reference proteome</keyword>
<keyword evidence="1" id="KW-0472">Membrane</keyword>
<evidence type="ECO:0008006" key="4">
    <source>
        <dbReference type="Google" id="ProtNLM"/>
    </source>
</evidence>
<dbReference type="OrthoDB" id="761598at2759"/>
<dbReference type="PANTHER" id="PTHR31881:SF11">
    <property type="entry name" value="PROTEIN, PUTATIVE-RELATED"/>
    <property type="match status" value="1"/>
</dbReference>
<reference evidence="3" key="1">
    <citation type="journal article" date="2016" name="Nature">
        <title>The genome of the seagrass Zostera marina reveals angiosperm adaptation to the sea.</title>
        <authorList>
            <person name="Olsen J.L."/>
            <person name="Rouze P."/>
            <person name="Verhelst B."/>
            <person name="Lin Y.-C."/>
            <person name="Bayer T."/>
            <person name="Collen J."/>
            <person name="Dattolo E."/>
            <person name="De Paoli E."/>
            <person name="Dittami S."/>
            <person name="Maumus F."/>
            <person name="Michel G."/>
            <person name="Kersting A."/>
            <person name="Lauritano C."/>
            <person name="Lohaus R."/>
            <person name="Toepel M."/>
            <person name="Tonon T."/>
            <person name="Vanneste K."/>
            <person name="Amirebrahimi M."/>
            <person name="Brakel J."/>
            <person name="Bostroem C."/>
            <person name="Chovatia M."/>
            <person name="Grimwood J."/>
            <person name="Jenkins J.W."/>
            <person name="Jueterbock A."/>
            <person name="Mraz A."/>
            <person name="Stam W.T."/>
            <person name="Tice H."/>
            <person name="Bornberg-Bauer E."/>
            <person name="Green P.J."/>
            <person name="Pearson G.A."/>
            <person name="Procaccini G."/>
            <person name="Duarte C.M."/>
            <person name="Schmutz J."/>
            <person name="Reusch T.B.H."/>
            <person name="Van de Peer Y."/>
        </authorList>
    </citation>
    <scope>NUCLEOTIDE SEQUENCE [LARGE SCALE GENOMIC DNA]</scope>
    <source>
        <strain evidence="3">cv. Finnish</strain>
    </source>
</reference>